<keyword evidence="1" id="KW-0472">Membrane</keyword>
<proteinExistence type="predicted"/>
<feature type="transmembrane region" description="Helical" evidence="1">
    <location>
        <begin position="168"/>
        <end position="186"/>
    </location>
</feature>
<gene>
    <name evidence="2" type="ORF">E5344_12165</name>
</gene>
<feature type="transmembrane region" description="Helical" evidence="1">
    <location>
        <begin position="198"/>
        <end position="216"/>
    </location>
</feature>
<comment type="caution">
    <text evidence="2">The sequence shown here is derived from an EMBL/GenBank/DDBJ whole genome shotgun (WGS) entry which is preliminary data.</text>
</comment>
<evidence type="ECO:0000313" key="2">
    <source>
        <dbReference type="EMBL" id="TGY35033.1"/>
    </source>
</evidence>
<dbReference type="EMBL" id="SRYO01000008">
    <property type="protein sequence ID" value="TGY35033.1"/>
    <property type="molecule type" value="Genomic_DNA"/>
</dbReference>
<evidence type="ECO:0000256" key="1">
    <source>
        <dbReference type="SAM" id="Phobius"/>
    </source>
</evidence>
<reference evidence="2 3" key="1">
    <citation type="submission" date="2019-04" db="EMBL/GenBank/DDBJ databases">
        <title>Microbes associate with the intestines of laboratory mice.</title>
        <authorList>
            <person name="Navarre W."/>
            <person name="Wong E."/>
            <person name="Huang K."/>
            <person name="Tropini C."/>
            <person name="Ng K."/>
            <person name="Yu B."/>
        </authorList>
    </citation>
    <scope>NUCLEOTIDE SEQUENCE [LARGE SCALE GENOMIC DNA]</scope>
    <source>
        <strain evidence="2 3">NM46_B2-13</strain>
    </source>
</reference>
<evidence type="ECO:0000313" key="3">
    <source>
        <dbReference type="Proteomes" id="UP000309893"/>
    </source>
</evidence>
<dbReference type="RefSeq" id="WP_135949789.1">
    <property type="nucleotide sequence ID" value="NZ_SRYO01000008.1"/>
</dbReference>
<name>A0A4S2D3A4_9MICO</name>
<accession>A0A4S2D3A4</accession>
<keyword evidence="1" id="KW-1133">Transmembrane helix</keyword>
<protein>
    <submittedName>
        <fullName evidence="2">Uncharacterized protein</fullName>
    </submittedName>
</protein>
<keyword evidence="1" id="KW-0812">Transmembrane</keyword>
<organism evidence="2 3">
    <name type="scientific">Microbacterium laevaniformans</name>
    <dbReference type="NCBI Taxonomy" id="36807"/>
    <lineage>
        <taxon>Bacteria</taxon>
        <taxon>Bacillati</taxon>
        <taxon>Actinomycetota</taxon>
        <taxon>Actinomycetes</taxon>
        <taxon>Micrococcales</taxon>
        <taxon>Microbacteriaceae</taxon>
        <taxon>Microbacterium</taxon>
    </lineage>
</organism>
<dbReference type="Proteomes" id="UP000309893">
    <property type="component" value="Unassembled WGS sequence"/>
</dbReference>
<sequence length="295" mass="31837">MFGAEFSSLADEIANSTFRDDTKSVVFRVLNALNDLDIIEDRNPRRPTDAHHVIGVAIEHLHVTLARHNELEVISWVLNAVEEILNVSPTDAEEHAAFKQVLTAASDAGRHANMLRDLYAYRAEAEAALTEAQAAAGKAQVAAGIAGGASLSDHFRDYAKSERRAAEVFRGLSIAAILATILAALAVEHPAAGDWVGFTYRVAILAGVGALSAYFARQASHHRRAYNWAKGLEVQLKSFPAFIDPADSEVKADIYRDFARRVLGAPPESSKEGGEDSLPTAQLIEALIALAKRSS</sequence>
<dbReference type="OrthoDB" id="5126529at2"/>
<dbReference type="AlphaFoldDB" id="A0A4S2D3A4"/>